<proteinExistence type="predicted"/>
<keyword evidence="2" id="KW-1185">Reference proteome</keyword>
<sequence>MEPKQNNSLISVLRSRSNYSEEGGLVAGEYLADYFENAIIQEHMDLGYLRNMCYEQALMGNRSLTKPGWMHPALSYDASDVCDDLFTEAMEILAEVNNDVTEALNCINSISFKRTSRLLFSTGSVIMIKTQW</sequence>
<organism evidence="1 2">
    <name type="scientific">Klebsiella phage Miami</name>
    <dbReference type="NCBI Taxonomy" id="2767581"/>
    <lineage>
        <taxon>Viruses</taxon>
        <taxon>Duplodnaviria</taxon>
        <taxon>Heunggongvirae</taxon>
        <taxon>Uroviricota</taxon>
        <taxon>Caudoviricetes</taxon>
        <taxon>Chimalliviridae</taxon>
        <taxon>Miamivirus</taxon>
        <taxon>Miamivirus miami</taxon>
    </lineage>
</organism>
<name>A0A873WG75_9CAUD</name>
<dbReference type="Proteomes" id="UP000662782">
    <property type="component" value="Segment"/>
</dbReference>
<dbReference type="EMBL" id="MT701590">
    <property type="protein sequence ID" value="QPB09098.1"/>
    <property type="molecule type" value="Genomic_DNA"/>
</dbReference>
<evidence type="ECO:0000313" key="2">
    <source>
        <dbReference type="Proteomes" id="UP000662782"/>
    </source>
</evidence>
<protein>
    <submittedName>
        <fullName evidence="1">Uncharacterized protein</fullName>
    </submittedName>
</protein>
<gene>
    <name evidence="1" type="ORF">CPT_Miami_003</name>
</gene>
<accession>A0A873WG75</accession>
<reference evidence="1 2" key="1">
    <citation type="submission" date="2020-07" db="EMBL/GenBank/DDBJ databases">
        <title>Complete genome sequence of Klebsiella pneumoniae phage Miami.</title>
        <authorList>
            <person name="Mora D.A."/>
            <person name="Lessor L."/>
            <person name="Gill J."/>
            <person name="Liu M."/>
        </authorList>
    </citation>
    <scope>NUCLEOTIDE SEQUENCE [LARGE SCALE GENOMIC DNA]</scope>
</reference>
<evidence type="ECO:0000313" key="1">
    <source>
        <dbReference type="EMBL" id="QPB09098.1"/>
    </source>
</evidence>